<accession>A0A367WRS3</accession>
<evidence type="ECO:0000256" key="10">
    <source>
        <dbReference type="ARBA" id="ARBA00022833"/>
    </source>
</evidence>
<sequence>MSDQPQVIRREDYTAPAFLIEKVELVFELDRDVTNVKSRLFVHANPVRGTGGGDMVHLDGEDMKLVSIAVDDRKLGVDEYSVDKSGLSFTAPGDTFVVDIETQISPVANTRLEGLYVSQSAFCTQCEAEGFRRITYFPDRPDVMATYKVTIRADKANCPVLLSNGNLIDSGDLDGNRHFAVWEDPFPKPSYLFALVAGDLACVEDSFKTMSGRDVALRIFVEHGNEDRCDYAMDSLKRSMKWDEEVYGLEYDLDLFNIVAVSDFNMGAMENKSLNVFNAKYILAKPDTATDTDYELIESIVAHEYFHNWSGNRVTCRDWFQLSLKEGLTVFRDQEFSADQRSRPVQRIKDVAQLRARQFPEDGGPLAHPVRPDSYMEINNFYTATVYEKGAELIRMMHTLLGADGYRKGIDLYFDRHDGQAVTCDDFAKAMEDANDVDLSQLKIWYSQAGTPSLSWHGEHDADTKQFHLTVAQKTEPTPGQPDKVALHMPIAIGLLGRDGKELVSRTVQLTEAEQEFVFDNIDQVPVVSFNRGFSAPVNVATEQPHEELVFLMGHDSDAFNRWEAGQKYATALMLSAIAEFEKNGGDADAALGDVTEFVAAMRATLINDGLDKAFRADALVLPGEEFLSEQRKPANPDAIHQVRNALRKRIGSDLRAEFGNAYHQNASNAAFTPDAESAGQRALRATALSYLVASGEGEFADLAAEQYRTADNMTDRMAALSVLNHLDHPGRAEALADFEARFGKDTVVMDKWFGLQAMSSRDDTLSRVKDLMSHPLFTMRNPNKVRSLIGAFAMANPRHFHAADGSGYAFYTDRLIELDDINPQVAARLCAPLGKWAKYDETRADLMKAALDRILAKPDISRDLYEIASKSRAS</sequence>
<comment type="function">
    <text evidence="12">Aminopeptidase N is involved in the degradation of intracellular peptides generated by protein breakdown during normal growth as well as in response to nutrient starvation.</text>
</comment>
<comment type="catalytic activity">
    <reaction evidence="1">
        <text>Release of an N-terminal amino acid, Xaa-|-Yaa- from a peptide, amide or arylamide. Xaa is preferably Ala, but may be most amino acids including Pro (slow action). When a terminal hydrophobic residue is followed by a prolyl residue, the two may be released as an intact Xaa-Pro dipeptide.</text>
        <dbReference type="EC" id="3.4.11.2"/>
    </reaction>
</comment>
<dbReference type="InterPro" id="IPR038438">
    <property type="entry name" value="PepN_Ig-like_sf"/>
</dbReference>
<dbReference type="AlphaFoldDB" id="A0A367WRS3"/>
<dbReference type="Gene3D" id="1.10.390.10">
    <property type="entry name" value="Neutral Protease Domain 2"/>
    <property type="match status" value="1"/>
</dbReference>
<dbReference type="EMBL" id="JPWJ01000019">
    <property type="protein sequence ID" value="RCK44153.1"/>
    <property type="molecule type" value="Genomic_DNA"/>
</dbReference>
<evidence type="ECO:0000256" key="3">
    <source>
        <dbReference type="ARBA" id="ARBA00010136"/>
    </source>
</evidence>
<evidence type="ECO:0000256" key="8">
    <source>
        <dbReference type="ARBA" id="ARBA00022723"/>
    </source>
</evidence>
<evidence type="ECO:0000256" key="11">
    <source>
        <dbReference type="ARBA" id="ARBA00023049"/>
    </source>
</evidence>
<dbReference type="Gene3D" id="2.60.40.1840">
    <property type="match status" value="1"/>
</dbReference>
<evidence type="ECO:0000256" key="1">
    <source>
        <dbReference type="ARBA" id="ARBA00000098"/>
    </source>
</evidence>
<evidence type="ECO:0000256" key="4">
    <source>
        <dbReference type="ARBA" id="ARBA00012564"/>
    </source>
</evidence>
<evidence type="ECO:0000259" key="15">
    <source>
        <dbReference type="Pfam" id="PF11940"/>
    </source>
</evidence>
<dbReference type="InterPro" id="IPR035414">
    <property type="entry name" value="Peptidase_M1_pepN_Ig-like"/>
</dbReference>
<evidence type="ECO:0000256" key="7">
    <source>
        <dbReference type="ARBA" id="ARBA00022670"/>
    </source>
</evidence>
<organism evidence="18 19">
    <name type="scientific">Thalassospira xiamenensis</name>
    <dbReference type="NCBI Taxonomy" id="220697"/>
    <lineage>
        <taxon>Bacteria</taxon>
        <taxon>Pseudomonadati</taxon>
        <taxon>Pseudomonadota</taxon>
        <taxon>Alphaproteobacteria</taxon>
        <taxon>Rhodospirillales</taxon>
        <taxon>Thalassospiraceae</taxon>
        <taxon>Thalassospira</taxon>
    </lineage>
</organism>
<dbReference type="FunFam" id="2.60.40.1840:FF:000001">
    <property type="entry name" value="Aminopeptidase N"/>
    <property type="match status" value="1"/>
</dbReference>
<evidence type="ECO:0000259" key="14">
    <source>
        <dbReference type="Pfam" id="PF01433"/>
    </source>
</evidence>
<dbReference type="SUPFAM" id="SSF63737">
    <property type="entry name" value="Leukotriene A4 hydrolase N-terminal domain"/>
    <property type="match status" value="1"/>
</dbReference>
<dbReference type="EC" id="3.4.11.2" evidence="4 13"/>
<dbReference type="GO" id="GO:0016285">
    <property type="term" value="F:alanyl aminopeptidase activity"/>
    <property type="evidence" value="ECO:0007669"/>
    <property type="project" value="UniProtKB-EC"/>
</dbReference>
<evidence type="ECO:0000313" key="19">
    <source>
        <dbReference type="Proteomes" id="UP000252266"/>
    </source>
</evidence>
<dbReference type="InterPro" id="IPR042097">
    <property type="entry name" value="Aminopeptidase_N-like_N_sf"/>
</dbReference>
<dbReference type="Pfam" id="PF01433">
    <property type="entry name" value="Peptidase_M1"/>
    <property type="match status" value="1"/>
</dbReference>
<feature type="domain" description="Peptidase M1 alanyl aminopeptidase C-terminal" evidence="16">
    <location>
        <begin position="547"/>
        <end position="873"/>
    </location>
</feature>
<dbReference type="PANTHER" id="PTHR46322:SF1">
    <property type="entry name" value="PUROMYCIN-SENSITIVE AMINOPEPTIDASE"/>
    <property type="match status" value="1"/>
</dbReference>
<reference evidence="18 19" key="1">
    <citation type="submission" date="2014-07" db="EMBL/GenBank/DDBJ databases">
        <title>Draft genome sequence of Thalassospira xiamenensis IB13.</title>
        <authorList>
            <person name="Lai Q."/>
            <person name="Shao Z."/>
        </authorList>
    </citation>
    <scope>NUCLEOTIDE SEQUENCE [LARGE SCALE GENOMIC DNA]</scope>
    <source>
        <strain evidence="18 19">IB13</strain>
    </source>
</reference>
<dbReference type="InterPro" id="IPR037144">
    <property type="entry name" value="Peptidase_M1_pepN_C_sf"/>
</dbReference>
<dbReference type="InterPro" id="IPR024601">
    <property type="entry name" value="Peptidase_M1_pepN_C"/>
</dbReference>
<evidence type="ECO:0000259" key="17">
    <source>
        <dbReference type="Pfam" id="PF17900"/>
    </source>
</evidence>
<keyword evidence="11" id="KW-0482">Metalloprotease</keyword>
<feature type="domain" description="Peptidase M1 membrane alanine aminopeptidase" evidence="14">
    <location>
        <begin position="231"/>
        <end position="442"/>
    </location>
</feature>
<dbReference type="Gene3D" id="3.30.2010.30">
    <property type="match status" value="1"/>
</dbReference>
<feature type="domain" description="Aminopeptidase N-like N-terminal" evidence="17">
    <location>
        <begin position="95"/>
        <end position="192"/>
    </location>
</feature>
<keyword evidence="8" id="KW-0479">Metal-binding</keyword>
<dbReference type="InterPro" id="IPR001930">
    <property type="entry name" value="Peptidase_M1"/>
</dbReference>
<dbReference type="PANTHER" id="PTHR46322">
    <property type="entry name" value="PUROMYCIN-SENSITIVE AMINOPEPTIDASE"/>
    <property type="match status" value="1"/>
</dbReference>
<proteinExistence type="inferred from homology"/>
<dbReference type="Proteomes" id="UP000252266">
    <property type="component" value="Unassembled WGS sequence"/>
</dbReference>
<comment type="caution">
    <text evidence="18">The sequence shown here is derived from an EMBL/GenBank/DDBJ whole genome shotgun (WGS) entry which is preliminary data.</text>
</comment>
<evidence type="ECO:0000313" key="18">
    <source>
        <dbReference type="EMBL" id="RCK44153.1"/>
    </source>
</evidence>
<keyword evidence="9" id="KW-0378">Hydrolase</keyword>
<dbReference type="FunFam" id="3.30.2010.30:FF:000002">
    <property type="entry name" value="Putative aminopeptidase N"/>
    <property type="match status" value="1"/>
</dbReference>
<dbReference type="SUPFAM" id="SSF55486">
    <property type="entry name" value="Metalloproteases ('zincins'), catalytic domain"/>
    <property type="match status" value="1"/>
</dbReference>
<dbReference type="GO" id="GO:0008270">
    <property type="term" value="F:zinc ion binding"/>
    <property type="evidence" value="ECO:0007669"/>
    <property type="project" value="InterPro"/>
</dbReference>
<evidence type="ECO:0000256" key="9">
    <source>
        <dbReference type="ARBA" id="ARBA00022801"/>
    </source>
</evidence>
<dbReference type="GO" id="GO:0008237">
    <property type="term" value="F:metallopeptidase activity"/>
    <property type="evidence" value="ECO:0007669"/>
    <property type="project" value="UniProtKB-UniRule"/>
</dbReference>
<evidence type="ECO:0000256" key="12">
    <source>
        <dbReference type="ARBA" id="ARBA00059739"/>
    </source>
</evidence>
<gene>
    <name evidence="18" type="primary">pepN</name>
    <name evidence="18" type="ORF">TH44_22830</name>
</gene>
<dbReference type="NCBIfam" id="TIGR02414">
    <property type="entry name" value="pepN_proteo"/>
    <property type="match status" value="1"/>
</dbReference>
<name>A0A367WRS3_9PROT</name>
<dbReference type="PRINTS" id="PR00756">
    <property type="entry name" value="ALADIPTASE"/>
</dbReference>
<evidence type="ECO:0000256" key="2">
    <source>
        <dbReference type="ARBA" id="ARBA00001947"/>
    </source>
</evidence>
<protein>
    <recommendedName>
        <fullName evidence="5 13">Aminopeptidase N</fullName>
        <ecNumber evidence="4 13">3.4.11.2</ecNumber>
    </recommendedName>
</protein>
<dbReference type="Pfam" id="PF11940">
    <property type="entry name" value="DUF3458"/>
    <property type="match status" value="1"/>
</dbReference>
<dbReference type="Gene3D" id="2.60.40.1730">
    <property type="entry name" value="tricorn interacting facor f3 domain"/>
    <property type="match status" value="1"/>
</dbReference>
<evidence type="ECO:0000259" key="16">
    <source>
        <dbReference type="Pfam" id="PF17432"/>
    </source>
</evidence>
<dbReference type="FunFam" id="2.60.40.1730:FF:000005">
    <property type="entry name" value="Aminopeptidase N"/>
    <property type="match status" value="1"/>
</dbReference>
<evidence type="ECO:0000256" key="13">
    <source>
        <dbReference type="NCBIfam" id="TIGR02414"/>
    </source>
</evidence>
<feature type="domain" description="Peptidase M1 alanyl aminopeptidase Ig-like fold" evidence="15">
    <location>
        <begin position="450"/>
        <end position="542"/>
    </location>
</feature>
<keyword evidence="10" id="KW-0862">Zinc</keyword>
<dbReference type="CDD" id="cd09600">
    <property type="entry name" value="M1_APN"/>
    <property type="match status" value="1"/>
</dbReference>
<dbReference type="InterPro" id="IPR045357">
    <property type="entry name" value="Aminopeptidase_N-like_N"/>
</dbReference>
<evidence type="ECO:0000256" key="5">
    <source>
        <dbReference type="ARBA" id="ARBA00015611"/>
    </source>
</evidence>
<keyword evidence="6 18" id="KW-0031">Aminopeptidase</keyword>
<evidence type="ECO:0000256" key="6">
    <source>
        <dbReference type="ARBA" id="ARBA00022438"/>
    </source>
</evidence>
<comment type="similarity">
    <text evidence="3">Belongs to the peptidase M1 family.</text>
</comment>
<dbReference type="Gene3D" id="1.25.50.10">
    <property type="entry name" value="Peptidase M1, alanyl aminopeptidase, C-terminal domain"/>
    <property type="match status" value="1"/>
</dbReference>
<dbReference type="FunFam" id="1.10.390.10:FF:000002">
    <property type="entry name" value="Aminopeptidase N"/>
    <property type="match status" value="1"/>
</dbReference>
<dbReference type="Pfam" id="PF17432">
    <property type="entry name" value="DUF3458_C"/>
    <property type="match status" value="1"/>
</dbReference>
<dbReference type="Pfam" id="PF17900">
    <property type="entry name" value="Peptidase_M1_N"/>
    <property type="match status" value="1"/>
</dbReference>
<dbReference type="RefSeq" id="WP_062959840.1">
    <property type="nucleotide sequence ID" value="NZ_JALLPZ010000003.1"/>
</dbReference>
<dbReference type="InterPro" id="IPR014782">
    <property type="entry name" value="Peptidase_M1_dom"/>
</dbReference>
<keyword evidence="7" id="KW-0645">Protease</keyword>
<dbReference type="GO" id="GO:0006508">
    <property type="term" value="P:proteolysis"/>
    <property type="evidence" value="ECO:0007669"/>
    <property type="project" value="UniProtKB-UniRule"/>
</dbReference>
<dbReference type="InterPro" id="IPR012779">
    <property type="entry name" value="Peptidase_M1_pepN"/>
</dbReference>
<comment type="cofactor">
    <cofactor evidence="2">
        <name>Zn(2+)</name>
        <dbReference type="ChEBI" id="CHEBI:29105"/>
    </cofactor>
</comment>
<dbReference type="InterPro" id="IPR027268">
    <property type="entry name" value="Peptidase_M4/M1_CTD_sf"/>
</dbReference>